<dbReference type="SUPFAM" id="SSF52266">
    <property type="entry name" value="SGNH hydrolase"/>
    <property type="match status" value="1"/>
</dbReference>
<dbReference type="Pfam" id="PF13472">
    <property type="entry name" value="Lipase_GDSL_2"/>
    <property type="match status" value="1"/>
</dbReference>
<dbReference type="PANTHER" id="PTHR14209:SF19">
    <property type="entry name" value="ISOAMYL ACETATE-HYDROLYZING ESTERASE 1 HOMOLOG"/>
    <property type="match status" value="1"/>
</dbReference>
<dbReference type="AlphaFoldDB" id="A0A917MCL4"/>
<reference evidence="3" key="1">
    <citation type="journal article" date="2014" name="Int. J. Syst. Evol. Microbiol.">
        <title>Complete genome sequence of Corynebacterium casei LMG S-19264T (=DSM 44701T), isolated from a smear-ripened cheese.</title>
        <authorList>
            <consortium name="US DOE Joint Genome Institute (JGI-PGF)"/>
            <person name="Walter F."/>
            <person name="Albersmeier A."/>
            <person name="Kalinowski J."/>
            <person name="Ruckert C."/>
        </authorList>
    </citation>
    <scope>NUCLEOTIDE SEQUENCE</scope>
    <source>
        <strain evidence="3">CGMCC 1.12195</strain>
    </source>
</reference>
<evidence type="ECO:0000256" key="1">
    <source>
        <dbReference type="SAM" id="SignalP"/>
    </source>
</evidence>
<gene>
    <name evidence="3" type="ORF">GCM10007415_31000</name>
</gene>
<comment type="caution">
    <text evidence="3">The sequence shown here is derived from an EMBL/GenBank/DDBJ whole genome shotgun (WGS) entry which is preliminary data.</text>
</comment>
<dbReference type="InterPro" id="IPR045136">
    <property type="entry name" value="Iah1-like"/>
</dbReference>
<dbReference type="Proteomes" id="UP000660862">
    <property type="component" value="Unassembled WGS sequence"/>
</dbReference>
<dbReference type="GO" id="GO:0016788">
    <property type="term" value="F:hydrolase activity, acting on ester bonds"/>
    <property type="evidence" value="ECO:0007669"/>
    <property type="project" value="UniProtKB-ARBA"/>
</dbReference>
<keyword evidence="1" id="KW-0732">Signal</keyword>
<dbReference type="RefSeq" id="WP_188506984.1">
    <property type="nucleotide sequence ID" value="NZ_BMER01000003.1"/>
</dbReference>
<name>A0A917MCL4_9SPHI</name>
<evidence type="ECO:0000313" key="3">
    <source>
        <dbReference type="EMBL" id="GGG93811.1"/>
    </source>
</evidence>
<dbReference type="InterPro" id="IPR036514">
    <property type="entry name" value="SGNH_hydro_sf"/>
</dbReference>
<dbReference type="EMBL" id="BMER01000003">
    <property type="protein sequence ID" value="GGG93811.1"/>
    <property type="molecule type" value="Genomic_DNA"/>
</dbReference>
<protein>
    <recommendedName>
        <fullName evidence="2">SGNH hydrolase-type esterase domain-containing protein</fullName>
    </recommendedName>
</protein>
<sequence>MSKTKSFLLASVLCFTLLAGTCLQLRAQRQESPVPLAFKQGGRIVFLGGSLFENELEKGYLEFAMTSRWPDLDLTFRNLGWTGDNVFAEARSTFTTPPTPYQQLFQQIRSTNPDHVLIAYGGVESQNGKEGLNRFVEGLEAIIDSVDALGAQTILLSTIPVKLAGSLENTVIQNKNLKLYADAISSIASKRKKRYVDLYSPIAGNTNNLFLDNGIHLNDAGYYYLAQVLEQALGWPPRESKVTVETSNAKATASGPAKIISSQDEKIVFSLQEAILPLPEIASRKSSAKTSVSVQINGLKNGRYTLMENGQQLVTASAADWAKGVVLDHGVSQEQAIRICNDIVKKNKLFFQQYRPMNRTYILGFRAYEQGRHKQGLDDLNSLIAGLEEQIKLHRKPVVKTYELNLSSTSSN</sequence>
<evidence type="ECO:0000259" key="2">
    <source>
        <dbReference type="Pfam" id="PF13472"/>
    </source>
</evidence>
<feature type="chain" id="PRO_5037342393" description="SGNH hydrolase-type esterase domain-containing protein" evidence="1">
    <location>
        <begin position="20"/>
        <end position="412"/>
    </location>
</feature>
<accession>A0A917MCL4</accession>
<evidence type="ECO:0000313" key="4">
    <source>
        <dbReference type="Proteomes" id="UP000660862"/>
    </source>
</evidence>
<proteinExistence type="predicted"/>
<dbReference type="PANTHER" id="PTHR14209">
    <property type="entry name" value="ISOAMYL ACETATE-HYDROLYZING ESTERASE 1"/>
    <property type="match status" value="1"/>
</dbReference>
<organism evidence="3 4">
    <name type="scientific">Parapedobacter pyrenivorans</name>
    <dbReference type="NCBI Taxonomy" id="1305674"/>
    <lineage>
        <taxon>Bacteria</taxon>
        <taxon>Pseudomonadati</taxon>
        <taxon>Bacteroidota</taxon>
        <taxon>Sphingobacteriia</taxon>
        <taxon>Sphingobacteriales</taxon>
        <taxon>Sphingobacteriaceae</taxon>
        <taxon>Parapedobacter</taxon>
    </lineage>
</organism>
<feature type="domain" description="SGNH hydrolase-type esterase" evidence="2">
    <location>
        <begin position="73"/>
        <end position="222"/>
    </location>
</feature>
<keyword evidence="4" id="KW-1185">Reference proteome</keyword>
<reference evidence="3" key="2">
    <citation type="submission" date="2020-09" db="EMBL/GenBank/DDBJ databases">
        <authorList>
            <person name="Sun Q."/>
            <person name="Zhou Y."/>
        </authorList>
    </citation>
    <scope>NUCLEOTIDE SEQUENCE</scope>
    <source>
        <strain evidence="3">CGMCC 1.12195</strain>
    </source>
</reference>
<dbReference type="Gene3D" id="3.40.50.1110">
    <property type="entry name" value="SGNH hydrolase"/>
    <property type="match status" value="1"/>
</dbReference>
<dbReference type="InterPro" id="IPR013830">
    <property type="entry name" value="SGNH_hydro"/>
</dbReference>
<feature type="signal peptide" evidence="1">
    <location>
        <begin position="1"/>
        <end position="19"/>
    </location>
</feature>